<dbReference type="Gene3D" id="1.10.287.130">
    <property type="match status" value="1"/>
</dbReference>
<dbReference type="SMART" id="SM00388">
    <property type="entry name" value="HisKA"/>
    <property type="match status" value="1"/>
</dbReference>
<keyword evidence="10" id="KW-0238">DNA-binding</keyword>
<dbReference type="SUPFAM" id="SSF55874">
    <property type="entry name" value="ATPase domain of HSP90 chaperone/DNA topoisomerase II/histidine kinase"/>
    <property type="match status" value="1"/>
</dbReference>
<name>A0A965ZBS3_9SPHI</name>
<dbReference type="FunFam" id="3.30.565.10:FF:000037">
    <property type="entry name" value="Hybrid sensor histidine kinase/response regulator"/>
    <property type="match status" value="1"/>
</dbReference>
<dbReference type="InterPro" id="IPR009057">
    <property type="entry name" value="Homeodomain-like_sf"/>
</dbReference>
<dbReference type="GO" id="GO:0003700">
    <property type="term" value="F:DNA-binding transcription factor activity"/>
    <property type="evidence" value="ECO:0007669"/>
    <property type="project" value="InterPro"/>
</dbReference>
<evidence type="ECO:0000256" key="13">
    <source>
        <dbReference type="SAM" id="Phobius"/>
    </source>
</evidence>
<dbReference type="PANTHER" id="PTHR43547:SF2">
    <property type="entry name" value="HYBRID SIGNAL TRANSDUCTION HISTIDINE KINASE C"/>
    <property type="match status" value="1"/>
</dbReference>
<dbReference type="PRINTS" id="PR00344">
    <property type="entry name" value="BCTRLSENSOR"/>
</dbReference>
<dbReference type="PROSITE" id="PS00041">
    <property type="entry name" value="HTH_ARAC_FAMILY_1"/>
    <property type="match status" value="1"/>
</dbReference>
<protein>
    <recommendedName>
        <fullName evidence="2">histidine kinase</fullName>
        <ecNumber evidence="2">2.7.13.3</ecNumber>
    </recommendedName>
</protein>
<keyword evidence="9" id="KW-0805">Transcription regulation</keyword>
<dbReference type="Gene3D" id="3.30.565.10">
    <property type="entry name" value="Histidine kinase-like ATPase, C-terminal domain"/>
    <property type="match status" value="1"/>
</dbReference>
<evidence type="ECO:0000256" key="1">
    <source>
        <dbReference type="ARBA" id="ARBA00000085"/>
    </source>
</evidence>
<dbReference type="Proteomes" id="UP000638732">
    <property type="component" value="Unassembled WGS sequence"/>
</dbReference>
<reference evidence="17" key="1">
    <citation type="submission" date="2020-01" db="EMBL/GenBank/DDBJ databases">
        <authorList>
            <person name="Seo Y.L."/>
        </authorList>
    </citation>
    <scope>NUCLEOTIDE SEQUENCE</scope>
    <source>
        <strain evidence="17">R11</strain>
    </source>
</reference>
<keyword evidence="8" id="KW-0902">Two-component regulatory system</keyword>
<dbReference type="Pfam" id="PF07494">
    <property type="entry name" value="Reg_prop"/>
    <property type="match status" value="4"/>
</dbReference>
<dbReference type="Gene3D" id="2.130.10.10">
    <property type="entry name" value="YVTN repeat-like/Quinoprotein amine dehydrogenase"/>
    <property type="match status" value="2"/>
</dbReference>
<dbReference type="InterPro" id="IPR001789">
    <property type="entry name" value="Sig_transdc_resp-reg_receiver"/>
</dbReference>
<comment type="caution">
    <text evidence="17">The sequence shown here is derived from an EMBL/GenBank/DDBJ whole genome shotgun (WGS) entry which is preliminary data.</text>
</comment>
<dbReference type="InterPro" id="IPR011006">
    <property type="entry name" value="CheY-like_superfamily"/>
</dbReference>
<feature type="transmembrane region" description="Helical" evidence="13">
    <location>
        <begin position="753"/>
        <end position="773"/>
    </location>
</feature>
<dbReference type="InterPro" id="IPR003661">
    <property type="entry name" value="HisK_dim/P_dom"/>
</dbReference>
<dbReference type="PROSITE" id="PS50109">
    <property type="entry name" value="HIS_KIN"/>
    <property type="match status" value="1"/>
</dbReference>
<dbReference type="InterPro" id="IPR018060">
    <property type="entry name" value="HTH_AraC"/>
</dbReference>
<keyword evidence="5" id="KW-0547">Nucleotide-binding</keyword>
<evidence type="ECO:0000256" key="9">
    <source>
        <dbReference type="ARBA" id="ARBA00023015"/>
    </source>
</evidence>
<evidence type="ECO:0000313" key="18">
    <source>
        <dbReference type="Proteomes" id="UP000638732"/>
    </source>
</evidence>
<dbReference type="PROSITE" id="PS01124">
    <property type="entry name" value="HTH_ARAC_FAMILY_2"/>
    <property type="match status" value="1"/>
</dbReference>
<dbReference type="GO" id="GO:0043565">
    <property type="term" value="F:sequence-specific DNA binding"/>
    <property type="evidence" value="ECO:0007669"/>
    <property type="project" value="InterPro"/>
</dbReference>
<dbReference type="EMBL" id="WWEO01000035">
    <property type="protein sequence ID" value="NCD68119.1"/>
    <property type="molecule type" value="Genomic_DNA"/>
</dbReference>
<feature type="modified residue" description="4-aspartylphosphate" evidence="12">
    <location>
        <position position="1118"/>
    </location>
</feature>
<keyword evidence="13" id="KW-0812">Transmembrane</keyword>
<evidence type="ECO:0000256" key="4">
    <source>
        <dbReference type="ARBA" id="ARBA00022679"/>
    </source>
</evidence>
<dbReference type="InterPro" id="IPR018062">
    <property type="entry name" value="HTH_AraC-typ_CS"/>
</dbReference>
<dbReference type="SMART" id="SM00387">
    <property type="entry name" value="HATPase_c"/>
    <property type="match status" value="1"/>
</dbReference>
<dbReference type="InterPro" id="IPR004358">
    <property type="entry name" value="Sig_transdc_His_kin-like_C"/>
</dbReference>
<dbReference type="CDD" id="cd00156">
    <property type="entry name" value="REC"/>
    <property type="match status" value="1"/>
</dbReference>
<dbReference type="Pfam" id="PF12833">
    <property type="entry name" value="HTH_18"/>
    <property type="match status" value="1"/>
</dbReference>
<keyword evidence="11" id="KW-0804">Transcription</keyword>
<evidence type="ECO:0000256" key="2">
    <source>
        <dbReference type="ARBA" id="ARBA00012438"/>
    </source>
</evidence>
<dbReference type="SUPFAM" id="SSF46689">
    <property type="entry name" value="Homeodomain-like"/>
    <property type="match status" value="1"/>
</dbReference>
<reference evidence="17" key="2">
    <citation type="submission" date="2020-10" db="EMBL/GenBank/DDBJ databases">
        <title>Mucilaginibacter sp. nov., isolated from soil.</title>
        <authorList>
            <person name="Jeon C.O."/>
        </authorList>
    </citation>
    <scope>NUCLEOTIDE SEQUENCE</scope>
    <source>
        <strain evidence="17">R11</strain>
    </source>
</reference>
<keyword evidence="7" id="KW-0067">ATP-binding</keyword>
<dbReference type="Pfam" id="PF02518">
    <property type="entry name" value="HATPase_c"/>
    <property type="match status" value="1"/>
</dbReference>
<dbReference type="SUPFAM" id="SSF47384">
    <property type="entry name" value="Homodimeric domain of signal transducing histidine kinase"/>
    <property type="match status" value="1"/>
</dbReference>
<dbReference type="GO" id="GO:0005524">
    <property type="term" value="F:ATP binding"/>
    <property type="evidence" value="ECO:0007669"/>
    <property type="project" value="UniProtKB-KW"/>
</dbReference>
<dbReference type="SMART" id="SM00342">
    <property type="entry name" value="HTH_ARAC"/>
    <property type="match status" value="1"/>
</dbReference>
<evidence type="ECO:0000256" key="6">
    <source>
        <dbReference type="ARBA" id="ARBA00022777"/>
    </source>
</evidence>
<dbReference type="SUPFAM" id="SSF52172">
    <property type="entry name" value="CheY-like"/>
    <property type="match status" value="1"/>
</dbReference>
<keyword evidence="3 12" id="KW-0597">Phosphoprotein</keyword>
<evidence type="ECO:0000256" key="5">
    <source>
        <dbReference type="ARBA" id="ARBA00022741"/>
    </source>
</evidence>
<evidence type="ECO:0000256" key="10">
    <source>
        <dbReference type="ARBA" id="ARBA00023125"/>
    </source>
</evidence>
<evidence type="ECO:0000256" key="11">
    <source>
        <dbReference type="ARBA" id="ARBA00023163"/>
    </source>
</evidence>
<feature type="domain" description="Histidine kinase" evidence="15">
    <location>
        <begin position="807"/>
        <end position="1020"/>
    </location>
</feature>
<keyword evidence="18" id="KW-1185">Reference proteome</keyword>
<dbReference type="Pfam" id="PF00072">
    <property type="entry name" value="Response_reg"/>
    <property type="match status" value="1"/>
</dbReference>
<evidence type="ECO:0000256" key="3">
    <source>
        <dbReference type="ARBA" id="ARBA00022553"/>
    </source>
</evidence>
<dbReference type="SUPFAM" id="SSF101898">
    <property type="entry name" value="NHL repeat"/>
    <property type="match status" value="1"/>
</dbReference>
<dbReference type="Pfam" id="PF00512">
    <property type="entry name" value="HisKA"/>
    <property type="match status" value="1"/>
</dbReference>
<sequence length="1332" mass="151669">MPLTSIAQKVKYLGIEQGLSNNAVTCITQDQYGFMWMGTYDGLNRYDGYQFKIFRNLWGDGKSLTNNHIKSVFAHGNSIYVGTQKGLMYYCYTDAQFHNLYYKKQGSRQPVKVSSGINQIIGDGLGNTYVATENAGLLVFRKSDTVATQVPQKTTYSYSVQGITLDNNNGLWLFINGVGLCRYKLGAEMKVEADVRFSANCLVADGAGSIWIGTDNGLYTFNVASHAIDRFDTVIKLNSANIFNLFFTKQRELWILTNGGGINIWNIAQRKLSALLPGETDHSLRSGAITSGFEDNEGRKWITTLRGGVNIIDNKEIPFHLYTHDAFNKNSVINNFVQAFCEDEKHNVWIGTDGGGLSYWDRQANHFTGFTHQPGTASLSSNFVVSILKDHTNRIWIATFSGGIDAFDNATKEFKHYSCFDPSSQKEEKNFWKLFEDAQHNIWAGSTWGGALYKFNPEKNRFDLFDDQLRNIHTIYQSHDNKLWAGDYSNLINIDPVSHRNKAFTIGQPLRAIVEDAAHHLWVGTEGGGLIKFNTANNTFKRYTAADGLPGNSILNILVDNRDNLWCSTYNGLSKFDQKTGKISNYYASDGLQSNQFSYNAALKLNSGEMLFGGLKGFNSFFPDSIRSYVHEPRLQLTDFRVNNSSIEGSHTYSGNKPLYEVKNITIPYNQATITVNYTALEYSCPEKISYAYYLEKWDHNWNYVGKLKTAYYTRLNEGTYTLRIKATNTEGVWTKKELVVLITVLPPWYRAWWAYLFYIVILGSVTYAFWLYRIRQTRLKYEVQIANLKVEKEKEVNEKKLSFFTNVSHEFRTPLTLIINPIKDLLKSDKEHAEELNIVYRNARRLLGLVDHLLLFRKTESESAELKLSKVNFTDLSRDVYTCFIHQAKIKQINYVFESEQDLVELYLDREKIEISLFNLISNALKFTPDGGHIHITIRQSEEMVYFEIADSGIGINVDVGEKLFDKFYQIKDTTSLKTGFGIGLYLVKTFIAHHFGTINYTSNANGGTTFTLCLPRGKAHFGNQPILESASQGYSYAVEELIDHNNHESHTGEVATDDLALLISDRQSIMVIDDNQEIRTYIKKIFQADYVIYEAGDGQIGLELIRQKLPDVIISDIVMPGLSGLELCKTIKQDSALSHIPIILLTGESEPSIRLQGIKEGAVDFVNKPFDKELLVARVRSIIRNKSELQNYFYSEITLKGKNRNVSEENKEFLYKCIDIIENQLLDPELDVNVIADRIGMSHSSLYKRIKSVTGQSLSAFIRFVRLRKAAELMINTNCNVNEAAFQTGFNDMKYFREQFNKQFGLNPSDFIKRHRAAFQKSYTLKHNLV</sequence>
<gene>
    <name evidence="17" type="ORF">GSY63_01975</name>
</gene>
<organism evidence="17 18">
    <name type="scientific">Mucilaginibacter agri</name>
    <dbReference type="NCBI Taxonomy" id="2695265"/>
    <lineage>
        <taxon>Bacteria</taxon>
        <taxon>Pseudomonadati</taxon>
        <taxon>Bacteroidota</taxon>
        <taxon>Sphingobacteriia</taxon>
        <taxon>Sphingobacteriales</taxon>
        <taxon>Sphingobacteriaceae</taxon>
        <taxon>Mucilaginibacter</taxon>
    </lineage>
</organism>
<comment type="catalytic activity">
    <reaction evidence="1">
        <text>ATP + protein L-histidine = ADP + protein N-phospho-L-histidine.</text>
        <dbReference type="EC" id="2.7.13.3"/>
    </reaction>
</comment>
<dbReference type="CDD" id="cd00075">
    <property type="entry name" value="HATPase"/>
    <property type="match status" value="1"/>
</dbReference>
<dbReference type="GO" id="GO:0000155">
    <property type="term" value="F:phosphorelay sensor kinase activity"/>
    <property type="evidence" value="ECO:0007669"/>
    <property type="project" value="InterPro"/>
</dbReference>
<keyword evidence="13" id="KW-0472">Membrane</keyword>
<feature type="domain" description="Response regulatory" evidence="16">
    <location>
        <begin position="1070"/>
        <end position="1185"/>
    </location>
</feature>
<dbReference type="InterPro" id="IPR005467">
    <property type="entry name" value="His_kinase_dom"/>
</dbReference>
<evidence type="ECO:0000259" key="15">
    <source>
        <dbReference type="PROSITE" id="PS50109"/>
    </source>
</evidence>
<dbReference type="Gene3D" id="3.40.50.2300">
    <property type="match status" value="1"/>
</dbReference>
<evidence type="ECO:0000256" key="7">
    <source>
        <dbReference type="ARBA" id="ARBA00022840"/>
    </source>
</evidence>
<dbReference type="PANTHER" id="PTHR43547">
    <property type="entry name" value="TWO-COMPONENT HISTIDINE KINASE"/>
    <property type="match status" value="1"/>
</dbReference>
<keyword evidence="13" id="KW-1133">Transmembrane helix</keyword>
<dbReference type="InterPro" id="IPR036890">
    <property type="entry name" value="HATPase_C_sf"/>
</dbReference>
<evidence type="ECO:0000256" key="12">
    <source>
        <dbReference type="PROSITE-ProRule" id="PRU00169"/>
    </source>
</evidence>
<dbReference type="InterPro" id="IPR011123">
    <property type="entry name" value="Y_Y_Y"/>
</dbReference>
<dbReference type="EC" id="2.7.13.3" evidence="2"/>
<feature type="domain" description="HTH araC/xylS-type" evidence="14">
    <location>
        <begin position="1217"/>
        <end position="1316"/>
    </location>
</feature>
<evidence type="ECO:0000313" key="17">
    <source>
        <dbReference type="EMBL" id="NCD68119.1"/>
    </source>
</evidence>
<dbReference type="CDD" id="cd00082">
    <property type="entry name" value="HisKA"/>
    <property type="match status" value="1"/>
</dbReference>
<dbReference type="PROSITE" id="PS50110">
    <property type="entry name" value="RESPONSE_REGULATORY"/>
    <property type="match status" value="1"/>
</dbReference>
<evidence type="ECO:0000256" key="8">
    <source>
        <dbReference type="ARBA" id="ARBA00023012"/>
    </source>
</evidence>
<dbReference type="Gene3D" id="2.60.40.10">
    <property type="entry name" value="Immunoglobulins"/>
    <property type="match status" value="1"/>
</dbReference>
<accession>A0A965ZBS3</accession>
<dbReference type="InterPro" id="IPR003594">
    <property type="entry name" value="HATPase_dom"/>
</dbReference>
<dbReference type="SUPFAM" id="SSF63829">
    <property type="entry name" value="Calcium-dependent phosphotriesterase"/>
    <property type="match status" value="1"/>
</dbReference>
<dbReference type="InterPro" id="IPR036097">
    <property type="entry name" value="HisK_dim/P_sf"/>
</dbReference>
<dbReference type="SMART" id="SM00448">
    <property type="entry name" value="REC"/>
    <property type="match status" value="1"/>
</dbReference>
<dbReference type="Pfam" id="PF07495">
    <property type="entry name" value="Y_Y_Y"/>
    <property type="match status" value="1"/>
</dbReference>
<dbReference type="RefSeq" id="WP_166584145.1">
    <property type="nucleotide sequence ID" value="NZ_WWEO01000035.1"/>
</dbReference>
<dbReference type="InterPro" id="IPR011110">
    <property type="entry name" value="Reg_prop"/>
</dbReference>
<dbReference type="InterPro" id="IPR015943">
    <property type="entry name" value="WD40/YVTN_repeat-like_dom_sf"/>
</dbReference>
<evidence type="ECO:0000259" key="16">
    <source>
        <dbReference type="PROSITE" id="PS50110"/>
    </source>
</evidence>
<dbReference type="InterPro" id="IPR013783">
    <property type="entry name" value="Ig-like_fold"/>
</dbReference>
<proteinExistence type="predicted"/>
<keyword evidence="4" id="KW-0808">Transferase</keyword>
<dbReference type="FunFam" id="1.10.287.130:FF:000045">
    <property type="entry name" value="Two-component system sensor histidine kinase/response regulator"/>
    <property type="match status" value="1"/>
</dbReference>
<evidence type="ECO:0000259" key="14">
    <source>
        <dbReference type="PROSITE" id="PS01124"/>
    </source>
</evidence>
<keyword evidence="6" id="KW-0418">Kinase</keyword>
<dbReference type="Gene3D" id="1.10.10.60">
    <property type="entry name" value="Homeodomain-like"/>
    <property type="match status" value="1"/>
</dbReference>